<evidence type="ECO:0000259" key="1">
    <source>
        <dbReference type="PROSITE" id="PS50943"/>
    </source>
</evidence>
<dbReference type="Pfam" id="PF01381">
    <property type="entry name" value="HTH_3"/>
    <property type="match status" value="1"/>
</dbReference>
<dbReference type="GO" id="GO:0003677">
    <property type="term" value="F:DNA binding"/>
    <property type="evidence" value="ECO:0007669"/>
    <property type="project" value="InterPro"/>
</dbReference>
<proteinExistence type="predicted"/>
<reference evidence="2 3" key="1">
    <citation type="submission" date="2017-02" db="EMBL/GenBank/DDBJ databases">
        <title>Chromobacterium haemolyticum H5244.</title>
        <authorList>
            <person name="Gulvik C.A."/>
        </authorList>
    </citation>
    <scope>NUCLEOTIDE SEQUENCE [LARGE SCALE GENOMIC DNA]</scope>
    <source>
        <strain evidence="2 3">H5244</strain>
    </source>
</reference>
<dbReference type="EMBL" id="MUKV01000043">
    <property type="protein sequence ID" value="OQS32802.1"/>
    <property type="molecule type" value="Genomic_DNA"/>
</dbReference>
<sequence>MDQSELARRTGITSVAVNGWCTGATKSIKGENLLKAAAALKVSPQWLAYGKGTMTGDLPSLSLDAASVKDMLDELERRGETEVAQLFFEYARRKEKGG</sequence>
<gene>
    <name evidence="2" type="ORF">B0T45_21100</name>
</gene>
<dbReference type="Proteomes" id="UP000192721">
    <property type="component" value="Unassembled WGS sequence"/>
</dbReference>
<dbReference type="PROSITE" id="PS50943">
    <property type="entry name" value="HTH_CROC1"/>
    <property type="match status" value="1"/>
</dbReference>
<organism evidence="2 3">
    <name type="scientific">Chromobacterium haemolyticum</name>
    <dbReference type="NCBI Taxonomy" id="394935"/>
    <lineage>
        <taxon>Bacteria</taxon>
        <taxon>Pseudomonadati</taxon>
        <taxon>Pseudomonadota</taxon>
        <taxon>Betaproteobacteria</taxon>
        <taxon>Neisseriales</taxon>
        <taxon>Chromobacteriaceae</taxon>
        <taxon>Chromobacterium</taxon>
    </lineage>
</organism>
<dbReference type="CDD" id="cd00093">
    <property type="entry name" value="HTH_XRE"/>
    <property type="match status" value="1"/>
</dbReference>
<protein>
    <recommendedName>
        <fullName evidence="1">HTH cro/C1-type domain-containing protein</fullName>
    </recommendedName>
</protein>
<name>A0A1W0CDL6_9NEIS</name>
<accession>A0A1W0CDL6</accession>
<comment type="caution">
    <text evidence="2">The sequence shown here is derived from an EMBL/GenBank/DDBJ whole genome shotgun (WGS) entry which is preliminary data.</text>
</comment>
<evidence type="ECO:0000313" key="2">
    <source>
        <dbReference type="EMBL" id="OQS32802.1"/>
    </source>
</evidence>
<dbReference type="AlphaFoldDB" id="A0A1W0CDL6"/>
<feature type="domain" description="HTH cro/C1-type" evidence="1">
    <location>
        <begin position="3"/>
        <end position="47"/>
    </location>
</feature>
<evidence type="ECO:0000313" key="3">
    <source>
        <dbReference type="Proteomes" id="UP000192721"/>
    </source>
</evidence>
<dbReference type="Gene3D" id="1.10.260.40">
    <property type="entry name" value="lambda repressor-like DNA-binding domains"/>
    <property type="match status" value="1"/>
</dbReference>
<dbReference type="InterPro" id="IPR001387">
    <property type="entry name" value="Cro/C1-type_HTH"/>
</dbReference>
<dbReference type="SUPFAM" id="SSF47413">
    <property type="entry name" value="lambda repressor-like DNA-binding domains"/>
    <property type="match status" value="1"/>
</dbReference>
<dbReference type="InterPro" id="IPR010982">
    <property type="entry name" value="Lambda_DNA-bd_dom_sf"/>
</dbReference>